<keyword evidence="1" id="KW-0732">Signal</keyword>
<organism evidence="3 4">
    <name type="scientific">Batillaria attramentaria</name>
    <dbReference type="NCBI Taxonomy" id="370345"/>
    <lineage>
        <taxon>Eukaryota</taxon>
        <taxon>Metazoa</taxon>
        <taxon>Spiralia</taxon>
        <taxon>Lophotrochozoa</taxon>
        <taxon>Mollusca</taxon>
        <taxon>Gastropoda</taxon>
        <taxon>Caenogastropoda</taxon>
        <taxon>Sorbeoconcha</taxon>
        <taxon>Cerithioidea</taxon>
        <taxon>Batillariidae</taxon>
        <taxon>Batillaria</taxon>
    </lineage>
</organism>
<dbReference type="Proteomes" id="UP001519460">
    <property type="component" value="Unassembled WGS sequence"/>
</dbReference>
<gene>
    <name evidence="3" type="ORF">BaRGS_00021101</name>
</gene>
<sequence length="274" mass="30098">MLLSAIICIIRFLVRMHQKVSCACTKPSPSLLECMWTNRMGVARVLGQPVFARLMFQVALQDNYFTIKVCGSGDSDHEDLEVVAAVSNTSLRDALEPILERRGIDINTVNAFIEKSNTPLPLSSDTSFLAGNTLEIKGEVVWTPSTQVDVTRERHRAARPLLSLDEAYGTPYESCLSRVSAVIAKNPKLHRGVIQRIDRTSRLARGSQSPTSILKTQVNTASDTLTSRLPIQGDNSSRGAILGDRCQTGQEAIAIISSREPCPEPLRVRRGIGR</sequence>
<dbReference type="EMBL" id="JACVVK020000161">
    <property type="protein sequence ID" value="KAK7487682.1"/>
    <property type="molecule type" value="Genomic_DNA"/>
</dbReference>
<evidence type="ECO:0000259" key="2">
    <source>
        <dbReference type="Pfam" id="PF02196"/>
    </source>
</evidence>
<feature type="chain" id="PRO_5044849303" description="RBD domain-containing protein" evidence="1">
    <location>
        <begin position="23"/>
        <end position="274"/>
    </location>
</feature>
<comment type="caution">
    <text evidence="3">The sequence shown here is derived from an EMBL/GenBank/DDBJ whole genome shotgun (WGS) entry which is preliminary data.</text>
</comment>
<dbReference type="AlphaFoldDB" id="A0ABD0KKR1"/>
<feature type="domain" description="RBD" evidence="2">
    <location>
        <begin position="83"/>
        <end position="136"/>
    </location>
</feature>
<keyword evidence="4" id="KW-1185">Reference proteome</keyword>
<evidence type="ECO:0000313" key="4">
    <source>
        <dbReference type="Proteomes" id="UP001519460"/>
    </source>
</evidence>
<name>A0ABD0KKR1_9CAEN</name>
<dbReference type="InterPro" id="IPR003116">
    <property type="entry name" value="RBD_dom"/>
</dbReference>
<evidence type="ECO:0000313" key="3">
    <source>
        <dbReference type="EMBL" id="KAK7487682.1"/>
    </source>
</evidence>
<feature type="signal peptide" evidence="1">
    <location>
        <begin position="1"/>
        <end position="22"/>
    </location>
</feature>
<feature type="non-terminal residue" evidence="3">
    <location>
        <position position="274"/>
    </location>
</feature>
<reference evidence="3 4" key="1">
    <citation type="journal article" date="2023" name="Sci. Data">
        <title>Genome assembly of the Korean intertidal mud-creeper Batillaria attramentaria.</title>
        <authorList>
            <person name="Patra A.K."/>
            <person name="Ho P.T."/>
            <person name="Jun S."/>
            <person name="Lee S.J."/>
            <person name="Kim Y."/>
            <person name="Won Y.J."/>
        </authorList>
    </citation>
    <scope>NUCLEOTIDE SEQUENCE [LARGE SCALE GENOMIC DNA]</scope>
    <source>
        <strain evidence="3">Wonlab-2016</strain>
    </source>
</reference>
<dbReference type="SUPFAM" id="SSF54236">
    <property type="entry name" value="Ubiquitin-like"/>
    <property type="match status" value="1"/>
</dbReference>
<dbReference type="Gene3D" id="3.10.20.90">
    <property type="entry name" value="Phosphatidylinositol 3-kinase Catalytic Subunit, Chain A, domain 1"/>
    <property type="match status" value="1"/>
</dbReference>
<dbReference type="Pfam" id="PF02196">
    <property type="entry name" value="RBD"/>
    <property type="match status" value="1"/>
</dbReference>
<dbReference type="InterPro" id="IPR029071">
    <property type="entry name" value="Ubiquitin-like_domsf"/>
</dbReference>
<accession>A0ABD0KKR1</accession>
<proteinExistence type="predicted"/>
<protein>
    <recommendedName>
        <fullName evidence="2">RBD domain-containing protein</fullName>
    </recommendedName>
</protein>
<evidence type="ECO:0000256" key="1">
    <source>
        <dbReference type="SAM" id="SignalP"/>
    </source>
</evidence>
<dbReference type="CDD" id="cd17068">
    <property type="entry name" value="RBD_PLEKHG5"/>
    <property type="match status" value="1"/>
</dbReference>